<sequence length="1665" mass="175362">MSAVTSGNVAVFELLIDSFTMDMGMTPSPSPMPPSPAPSPPRTIPWPPSPEPPSPEPPSPVFANTRTVSVDTLPLGDITNTSLQALGIRLGQSIYTRSPAWGEVVDCAAGWSYRGSTMTATGCTKTLRFPYIGVSGTFLTLPSPSSKFYSLTLTYRTTLLYVKLNLYLGGRSCGLNLSPTEPIAFPKPDAFTYTRSNTRTVTPADCGWPAGSTFDTFQINPRDTPDSLEEEYVAADVFELLIDSFTMETGMALPPTPPSPEPPSPYEPPSPEPPSPEPPSPQPPSPQPPSPEPASPPPLPPSPAPPEPMGFGSTRSVDFGTIPLKYLTATSLDALGIVIGNTPSSGTDINQPIHDLGKVEDCAIGWPYRDSITQYMTSTGCSRTLAYNIEGTSSWFQALPLSSPFWRLTLTYRTSSPHIGVGFHETGDVEFSRGCELELDRTEPIIFQPPPDAFTYTAPPKTVTLTPADCGWAGSTFNNFFLFSHQMNAVTSGNVAVFELLIDSFTMDMGMTPSPSPMPPSPAPSPPRTIPWPPSPEPPSPEPPSPVFANTRTVSVDTLPLGDITNTSLQALGIRLGQSIYTRSPAWGEVVDCAAGWSYRGSTMTATGCTKTLRFPYIGVSGTFLTLPSPSSKFYSLTLTYRTTLLYVKLNLYLGGRSCGLNLSPTEPIAFPKPDAFTYTRSNTRTVTPADCGWPAGSTFDTFQINPRDTPDSLEEEYVAADVFELLIDSFTMETGTTLPPAPPSPEPPSPQQPPSPQPPSPEPPSPEPASPPPLPPSPSPPSPEPMGFGSTRSVNFGTVPLGSLTATSLDALGIGLVNAPNGVDIFEPNSNWGTVKDCAAGWSNPNRRTTYMTTTGGCSRTLVYTSESLSSWFQALPPSSPFWRLTLTYRTSSPHVGVGFYATGDVEFNHKCELELDRTEPIIFEPPPDAFTYTAPSKTVTLTPADCGWPGSTFDNFFLFSYQMNAVAYGNVAVFELLIDSFTMDMGMTPSPSPMPPSPAPSPPRTIPWPPSPEPPSPEPPSPVFANTRTVSVDTLPLGDLTGTSLQALGIRLGQSIYTRSPAWGEVVDCAAGWSYRGSTMTATGCTKTLRFPYIGVSGTFLTLPSPSSKFYSLTLTYRTTLLYVKLNLYLGGRSCGLNLSPTEPIAFPKPDAFTYTRSNTRTVTPADCGWPAGSTFDTFQINPRDSLEEDKEEYVAADVFELLIDSFTMETGMALPPNPPSPEPPSPQPPSPQPPSPQPPSPEPPSPEPASPPPSPAPPSPPPPSPPPPPPPPPPSRPLTDLPSSLPPSPSPTAPPSPLTPSPDAPSSLAPPSPLPPAPPTLSPNPPPSQSSPAPPSPAVVAAAPPSLPAPRQEPSPPPSPAIVATFRSYFLGCFAFAFDTTAYAAASRALPITLATNDEAMTVAKCAGLAQAAGLDHYGVTNGQTCVGGDVSRQQATQHGSLPASACDRPCPGDASQTCGGGPTNASTQLSAMSLYSFNPDSPPPQPPQRAPRKPSRPGSAAKPPKPPSPAPPLPSPPSPSRQVETQTLIQTAAADLPALQKDVSQAVAVPSARSLILLQPTAVPIFTAGVITKPSATSAAALNAPVIASARVGQQGRLVAFGSAVMLTGCCGQQGSSAAAVAGFDSAELDKIIANAASWAAAAGTVGVSISISISTVCTYF</sequence>
<evidence type="ECO:0000256" key="1">
    <source>
        <dbReference type="SAM" id="MobiDB-lite"/>
    </source>
</evidence>
<feature type="compositionally biased region" description="Pro residues" evidence="1">
    <location>
        <begin position="514"/>
        <end position="546"/>
    </location>
</feature>
<evidence type="ECO:0000259" key="2">
    <source>
        <dbReference type="Pfam" id="PF01822"/>
    </source>
</evidence>
<feature type="compositionally biased region" description="Pro residues" evidence="1">
    <location>
        <begin position="1484"/>
        <end position="1493"/>
    </location>
</feature>
<feature type="compositionally biased region" description="Pro residues" evidence="1">
    <location>
        <begin position="1287"/>
        <end position="1340"/>
    </location>
</feature>
<feature type="region of interest" description="Disordered" evidence="1">
    <location>
        <begin position="23"/>
        <end position="64"/>
    </location>
</feature>
<dbReference type="KEGG" id="cre:CHLRE_04g222402v5"/>
<dbReference type="EMBL" id="CM008965">
    <property type="protein sequence ID" value="PNW84134.1"/>
    <property type="molecule type" value="Genomic_DNA"/>
</dbReference>
<accession>A0A2K3DUC6</accession>
<dbReference type="PANTHER" id="PTHR24216">
    <property type="entry name" value="PAXILLIN-RELATED"/>
    <property type="match status" value="1"/>
</dbReference>
<dbReference type="InterPro" id="IPR002889">
    <property type="entry name" value="WSC_carb-bd"/>
</dbReference>
<dbReference type="PRINTS" id="PR01217">
    <property type="entry name" value="PRICHEXTENSN"/>
</dbReference>
<organism evidence="3 4">
    <name type="scientific">Chlamydomonas reinhardtii</name>
    <name type="common">Chlamydomonas smithii</name>
    <dbReference type="NCBI Taxonomy" id="3055"/>
    <lineage>
        <taxon>Eukaryota</taxon>
        <taxon>Viridiplantae</taxon>
        <taxon>Chlorophyta</taxon>
        <taxon>core chlorophytes</taxon>
        <taxon>Chlorophyceae</taxon>
        <taxon>CS clade</taxon>
        <taxon>Chlamydomonadales</taxon>
        <taxon>Chlamydomonadaceae</taxon>
        <taxon>Chlamydomonas</taxon>
    </lineage>
</organism>
<dbReference type="Pfam" id="PF01822">
    <property type="entry name" value="WSC"/>
    <property type="match status" value="1"/>
</dbReference>
<dbReference type="GO" id="GO:0004888">
    <property type="term" value="F:transmembrane signaling receptor activity"/>
    <property type="evidence" value="ECO:0000318"/>
    <property type="project" value="GO_Central"/>
</dbReference>
<gene>
    <name evidence="3" type="ORF">CHLRE_04g222402v5</name>
</gene>
<feature type="domain" description="WSC" evidence="2">
    <location>
        <begin position="1374"/>
        <end position="1464"/>
    </location>
</feature>
<feature type="region of interest" description="Disordered" evidence="1">
    <location>
        <begin position="512"/>
        <end position="550"/>
    </location>
</feature>
<dbReference type="OrthoDB" id="74764at2759"/>
<evidence type="ECO:0000313" key="3">
    <source>
        <dbReference type="EMBL" id="PNW84134.1"/>
    </source>
</evidence>
<dbReference type="InParanoid" id="A0A2K3DUC6"/>
<feature type="region of interest" description="Disordered" evidence="1">
    <location>
        <begin position="1443"/>
        <end position="1528"/>
    </location>
</feature>
<evidence type="ECO:0000313" key="4">
    <source>
        <dbReference type="Proteomes" id="UP000006906"/>
    </source>
</evidence>
<feature type="compositionally biased region" description="Pro residues" evidence="1">
    <location>
        <begin position="28"/>
        <end position="60"/>
    </location>
</feature>
<keyword evidence="4" id="KW-1185">Reference proteome</keyword>
<dbReference type="PANTHER" id="PTHR24216:SF65">
    <property type="entry name" value="PAXILLIN-LIKE PROTEIN 1"/>
    <property type="match status" value="1"/>
</dbReference>
<feature type="compositionally biased region" description="Pro residues" evidence="1">
    <location>
        <begin position="740"/>
        <end position="785"/>
    </location>
</feature>
<dbReference type="RefSeq" id="XP_042925277.1">
    <property type="nucleotide sequence ID" value="XM_043061925.1"/>
</dbReference>
<feature type="compositionally biased region" description="Polar residues" evidence="1">
    <location>
        <begin position="1467"/>
        <end position="1482"/>
    </location>
</feature>
<proteinExistence type="predicted"/>
<name>A0A2K3DUC6_CHLRE</name>
<dbReference type="GeneID" id="5716340"/>
<feature type="region of interest" description="Disordered" evidence="1">
    <location>
        <begin position="1213"/>
        <end position="1362"/>
    </location>
</feature>
<feature type="region of interest" description="Disordered" evidence="1">
    <location>
        <begin position="991"/>
        <end position="1028"/>
    </location>
</feature>
<dbReference type="STRING" id="3055.A0A2K3DUC6"/>
<dbReference type="Proteomes" id="UP000006906">
    <property type="component" value="Chromosome 4"/>
</dbReference>
<dbReference type="GO" id="GO:0007165">
    <property type="term" value="P:signal transduction"/>
    <property type="evidence" value="ECO:0000318"/>
    <property type="project" value="GO_Central"/>
</dbReference>
<feature type="compositionally biased region" description="Pro residues" evidence="1">
    <location>
        <begin position="992"/>
        <end position="1024"/>
    </location>
</feature>
<dbReference type="GO" id="GO:0005886">
    <property type="term" value="C:plasma membrane"/>
    <property type="evidence" value="ECO:0000318"/>
    <property type="project" value="GO_Central"/>
</dbReference>
<feature type="compositionally biased region" description="Pro residues" evidence="1">
    <location>
        <begin position="1218"/>
        <end position="1279"/>
    </location>
</feature>
<feature type="region of interest" description="Disordered" evidence="1">
    <location>
        <begin position="734"/>
        <end position="795"/>
    </location>
</feature>
<dbReference type="PaxDb" id="3055-EDO95779"/>
<protein>
    <recommendedName>
        <fullName evidence="2">WSC domain-containing protein</fullName>
    </recommendedName>
</protein>
<feature type="compositionally biased region" description="Pro residues" evidence="1">
    <location>
        <begin position="1348"/>
        <end position="1362"/>
    </location>
</feature>
<reference evidence="3 4" key="1">
    <citation type="journal article" date="2007" name="Science">
        <title>The Chlamydomonas genome reveals the evolution of key animal and plant functions.</title>
        <authorList>
            <person name="Merchant S.S."/>
            <person name="Prochnik S.E."/>
            <person name="Vallon O."/>
            <person name="Harris E.H."/>
            <person name="Karpowicz S.J."/>
            <person name="Witman G.B."/>
            <person name="Terry A."/>
            <person name="Salamov A."/>
            <person name="Fritz-Laylin L.K."/>
            <person name="Marechal-Drouard L."/>
            <person name="Marshall W.F."/>
            <person name="Qu L.H."/>
            <person name="Nelson D.R."/>
            <person name="Sanderfoot A.A."/>
            <person name="Spalding M.H."/>
            <person name="Kapitonov V.V."/>
            <person name="Ren Q."/>
            <person name="Ferris P."/>
            <person name="Lindquist E."/>
            <person name="Shapiro H."/>
            <person name="Lucas S.M."/>
            <person name="Grimwood J."/>
            <person name="Schmutz J."/>
            <person name="Cardol P."/>
            <person name="Cerutti H."/>
            <person name="Chanfreau G."/>
            <person name="Chen C.L."/>
            <person name="Cognat V."/>
            <person name="Croft M.T."/>
            <person name="Dent R."/>
            <person name="Dutcher S."/>
            <person name="Fernandez E."/>
            <person name="Fukuzawa H."/>
            <person name="Gonzalez-Ballester D."/>
            <person name="Gonzalez-Halphen D."/>
            <person name="Hallmann A."/>
            <person name="Hanikenne M."/>
            <person name="Hippler M."/>
            <person name="Inwood W."/>
            <person name="Jabbari K."/>
            <person name="Kalanon M."/>
            <person name="Kuras R."/>
            <person name="Lefebvre P.A."/>
            <person name="Lemaire S.D."/>
            <person name="Lobanov A.V."/>
            <person name="Lohr M."/>
            <person name="Manuell A."/>
            <person name="Meier I."/>
            <person name="Mets L."/>
            <person name="Mittag M."/>
            <person name="Mittelmeier T."/>
            <person name="Moroney J.V."/>
            <person name="Moseley J."/>
            <person name="Napoli C."/>
            <person name="Nedelcu A.M."/>
            <person name="Niyogi K."/>
            <person name="Novoselov S.V."/>
            <person name="Paulsen I.T."/>
            <person name="Pazour G."/>
            <person name="Purton S."/>
            <person name="Ral J.P."/>
            <person name="Riano-Pachon D.M."/>
            <person name="Riekhof W."/>
            <person name="Rymarquis L."/>
            <person name="Schroda M."/>
            <person name="Stern D."/>
            <person name="Umen J."/>
            <person name="Willows R."/>
            <person name="Wilson N."/>
            <person name="Zimmer S.L."/>
            <person name="Allmer J."/>
            <person name="Balk J."/>
            <person name="Bisova K."/>
            <person name="Chen C.J."/>
            <person name="Elias M."/>
            <person name="Gendler K."/>
            <person name="Hauser C."/>
            <person name="Lamb M.R."/>
            <person name="Ledford H."/>
            <person name="Long J.C."/>
            <person name="Minagawa J."/>
            <person name="Page M.D."/>
            <person name="Pan J."/>
            <person name="Pootakham W."/>
            <person name="Roje S."/>
            <person name="Rose A."/>
            <person name="Stahlberg E."/>
            <person name="Terauchi A.M."/>
            <person name="Yang P."/>
            <person name="Ball S."/>
            <person name="Bowler C."/>
            <person name="Dieckmann C.L."/>
            <person name="Gladyshev V.N."/>
            <person name="Green P."/>
            <person name="Jorgensen R."/>
            <person name="Mayfield S."/>
            <person name="Mueller-Roeber B."/>
            <person name="Rajamani S."/>
            <person name="Sayre R.T."/>
            <person name="Brokstein P."/>
            <person name="Dubchak I."/>
            <person name="Goodstein D."/>
            <person name="Hornick L."/>
            <person name="Huang Y.W."/>
            <person name="Jhaveri J."/>
            <person name="Luo Y."/>
            <person name="Martinez D."/>
            <person name="Ngau W.C."/>
            <person name="Otillar B."/>
            <person name="Poliakov A."/>
            <person name="Porter A."/>
            <person name="Szajkowski L."/>
            <person name="Werner G."/>
            <person name="Zhou K."/>
            <person name="Grigoriev I.V."/>
            <person name="Rokhsar D.S."/>
            <person name="Grossman A.R."/>
        </authorList>
    </citation>
    <scope>NUCLEOTIDE SEQUENCE [LARGE SCALE GENOMIC DNA]</scope>
    <source>
        <strain evidence="4">CC-503</strain>
    </source>
</reference>
<feature type="compositionally biased region" description="Pro residues" evidence="1">
    <location>
        <begin position="1507"/>
        <end position="1523"/>
    </location>
</feature>
<feature type="region of interest" description="Disordered" evidence="1">
    <location>
        <begin position="249"/>
        <end position="315"/>
    </location>
</feature>
<dbReference type="Gramene" id="PNW84134">
    <property type="protein sequence ID" value="PNW84134"/>
    <property type="gene ID" value="CHLRE_04g222402v5"/>
</dbReference>
<feature type="compositionally biased region" description="Pro residues" evidence="1">
    <location>
        <begin position="254"/>
        <end position="308"/>
    </location>
</feature>